<comment type="catalytic activity">
    <reaction evidence="1">
        <text>Thiol-dependent hydrolysis of ester, thioester, amide, peptide and isopeptide bonds formed by the C-terminal Gly of ubiquitin (a 76-residue protein attached to proteins as an intracellular targeting signal).</text>
        <dbReference type="EC" id="3.4.19.12"/>
    </reaction>
</comment>
<evidence type="ECO:0000313" key="13">
    <source>
        <dbReference type="EMBL" id="KRY99347.1"/>
    </source>
</evidence>
<reference evidence="13 14" key="1">
    <citation type="submission" date="2015-01" db="EMBL/GenBank/DDBJ databases">
        <title>Evolution of Trichinella species and genotypes.</title>
        <authorList>
            <person name="Korhonen P.K."/>
            <person name="Edoardo P."/>
            <person name="Giuseppe L.R."/>
            <person name="Gasser R.B."/>
        </authorList>
    </citation>
    <scope>NUCLEOTIDE SEQUENCE [LARGE SCALE GENOMIC DNA]</scope>
    <source>
        <strain evidence="13">ISS1029</strain>
    </source>
</reference>
<dbReference type="CDD" id="cd16104">
    <property type="entry name" value="Ubl_USP14_like"/>
    <property type="match status" value="1"/>
</dbReference>
<dbReference type="EMBL" id="JYDP01000888">
    <property type="protein sequence ID" value="KRY99347.1"/>
    <property type="molecule type" value="Genomic_DNA"/>
</dbReference>
<evidence type="ECO:0000256" key="7">
    <source>
        <dbReference type="ARBA" id="ARBA00022801"/>
    </source>
</evidence>
<dbReference type="GO" id="GO:0061136">
    <property type="term" value="P:regulation of proteasomal protein catabolic process"/>
    <property type="evidence" value="ECO:0007669"/>
    <property type="project" value="TreeGrafter"/>
</dbReference>
<dbReference type="PANTHER" id="PTHR43982:SF1">
    <property type="entry name" value="UBIQUITIN CARBOXYL-TERMINAL HYDROLASE 14"/>
    <property type="match status" value="1"/>
</dbReference>
<keyword evidence="8" id="KW-0788">Thiol protease</keyword>
<gene>
    <name evidence="13" type="primary">Usp14</name>
    <name evidence="13" type="ORF">T11_18502</name>
</gene>
<dbReference type="EC" id="3.4.19.12" evidence="3"/>
<dbReference type="InterPro" id="IPR044635">
    <property type="entry name" value="UBP14-like"/>
</dbReference>
<name>A0A0V1GNH8_9BILA</name>
<evidence type="ECO:0000256" key="10">
    <source>
        <dbReference type="ARBA" id="ARBA00029889"/>
    </source>
</evidence>
<dbReference type="InterPro" id="IPR029071">
    <property type="entry name" value="Ubiquitin-like_domsf"/>
</dbReference>
<dbReference type="PANTHER" id="PTHR43982">
    <property type="entry name" value="UBIQUITIN CARBOXYL-TERMINAL HYDROLASE"/>
    <property type="match status" value="1"/>
</dbReference>
<evidence type="ECO:0000256" key="6">
    <source>
        <dbReference type="ARBA" id="ARBA00022786"/>
    </source>
</evidence>
<dbReference type="PROSITE" id="PS50053">
    <property type="entry name" value="UBIQUITIN_2"/>
    <property type="match status" value="1"/>
</dbReference>
<dbReference type="SUPFAM" id="SSF54236">
    <property type="entry name" value="Ubiquitin-like"/>
    <property type="match status" value="1"/>
</dbReference>
<dbReference type="Pfam" id="PF00240">
    <property type="entry name" value="ubiquitin"/>
    <property type="match status" value="1"/>
</dbReference>
<dbReference type="AlphaFoldDB" id="A0A0V1GNH8"/>
<evidence type="ECO:0000256" key="11">
    <source>
        <dbReference type="ARBA" id="ARBA00032096"/>
    </source>
</evidence>
<dbReference type="GO" id="GO:0043161">
    <property type="term" value="P:proteasome-mediated ubiquitin-dependent protein catabolic process"/>
    <property type="evidence" value="ECO:0007669"/>
    <property type="project" value="InterPro"/>
</dbReference>
<keyword evidence="7 13" id="KW-0378">Hydrolase</keyword>
<evidence type="ECO:0000256" key="5">
    <source>
        <dbReference type="ARBA" id="ARBA00022670"/>
    </source>
</evidence>
<protein>
    <recommendedName>
        <fullName evidence="4">Ubiquitin carboxyl-terminal hydrolase 14</fullName>
        <ecNumber evidence="3">3.4.19.12</ecNumber>
    </recommendedName>
    <alternativeName>
        <fullName evidence="9">Deubiquitinating enzyme 14</fullName>
    </alternativeName>
    <alternativeName>
        <fullName evidence="10">Ubiquitin thioesterase 14</fullName>
    </alternativeName>
    <alternativeName>
        <fullName evidence="11">Ubiquitin-specific-processing protease 14</fullName>
    </alternativeName>
</protein>
<accession>A0A0V1GNH8</accession>
<evidence type="ECO:0000256" key="2">
    <source>
        <dbReference type="ARBA" id="ARBA00008739"/>
    </source>
</evidence>
<evidence type="ECO:0000256" key="8">
    <source>
        <dbReference type="ARBA" id="ARBA00022807"/>
    </source>
</evidence>
<keyword evidence="5" id="KW-0645">Protease</keyword>
<dbReference type="GO" id="GO:0016579">
    <property type="term" value="P:protein deubiquitination"/>
    <property type="evidence" value="ECO:0007669"/>
    <property type="project" value="InterPro"/>
</dbReference>
<evidence type="ECO:0000256" key="1">
    <source>
        <dbReference type="ARBA" id="ARBA00000707"/>
    </source>
</evidence>
<evidence type="ECO:0000256" key="9">
    <source>
        <dbReference type="ARBA" id="ARBA00029877"/>
    </source>
</evidence>
<dbReference type="GO" id="GO:0070628">
    <property type="term" value="F:proteasome binding"/>
    <property type="evidence" value="ECO:0007669"/>
    <property type="project" value="TreeGrafter"/>
</dbReference>
<dbReference type="Proteomes" id="UP000055024">
    <property type="component" value="Unassembled WGS sequence"/>
</dbReference>
<dbReference type="Gene3D" id="3.10.20.90">
    <property type="entry name" value="Phosphatidylinositol 3-kinase Catalytic Subunit, Chain A, domain 1"/>
    <property type="match status" value="1"/>
</dbReference>
<sequence>MSTLRVNVKWGKEKFENIEVDLNESPVQFKAQLFTLTGVPPTRQKILCRGKNLKPDTWDEFPVQEGSLIMLLGTAEELVEPPVSNVQPTFLEDMTPDQINTAICLKSGLKNLGILLLAILHMQRFILQQLHSLIYKHSLGVFFNLFT</sequence>
<evidence type="ECO:0000259" key="12">
    <source>
        <dbReference type="PROSITE" id="PS50053"/>
    </source>
</evidence>
<organism evidence="13 14">
    <name type="scientific">Trichinella zimbabwensis</name>
    <dbReference type="NCBI Taxonomy" id="268475"/>
    <lineage>
        <taxon>Eukaryota</taxon>
        <taxon>Metazoa</taxon>
        <taxon>Ecdysozoa</taxon>
        <taxon>Nematoda</taxon>
        <taxon>Enoplea</taxon>
        <taxon>Dorylaimia</taxon>
        <taxon>Trichinellida</taxon>
        <taxon>Trichinellidae</taxon>
        <taxon>Trichinella</taxon>
    </lineage>
</organism>
<dbReference type="SMART" id="SM00213">
    <property type="entry name" value="UBQ"/>
    <property type="match status" value="1"/>
</dbReference>
<evidence type="ECO:0000256" key="4">
    <source>
        <dbReference type="ARBA" id="ARBA00014611"/>
    </source>
</evidence>
<proteinExistence type="inferred from homology"/>
<comment type="similarity">
    <text evidence="2">Belongs to the peptidase C19 family. USP14/UBP6 subfamily.</text>
</comment>
<keyword evidence="14" id="KW-1185">Reference proteome</keyword>
<comment type="caution">
    <text evidence="13">The sequence shown here is derived from an EMBL/GenBank/DDBJ whole genome shotgun (WGS) entry which is preliminary data.</text>
</comment>
<evidence type="ECO:0000313" key="14">
    <source>
        <dbReference type="Proteomes" id="UP000055024"/>
    </source>
</evidence>
<dbReference type="OrthoDB" id="333239at2759"/>
<evidence type="ECO:0000256" key="3">
    <source>
        <dbReference type="ARBA" id="ARBA00012759"/>
    </source>
</evidence>
<feature type="domain" description="Ubiquitin-like" evidence="12">
    <location>
        <begin position="4"/>
        <end position="72"/>
    </location>
</feature>
<dbReference type="InterPro" id="IPR000626">
    <property type="entry name" value="Ubiquitin-like_dom"/>
</dbReference>
<dbReference type="GO" id="GO:0004843">
    <property type="term" value="F:cysteine-type deubiquitinase activity"/>
    <property type="evidence" value="ECO:0007669"/>
    <property type="project" value="UniProtKB-EC"/>
</dbReference>
<dbReference type="STRING" id="268475.A0A0V1GNH8"/>
<keyword evidence="6" id="KW-0833">Ubl conjugation pathway</keyword>